<protein>
    <submittedName>
        <fullName evidence="1">Stress regulated protein</fullName>
    </submittedName>
</protein>
<keyword evidence="2" id="KW-1185">Reference proteome</keyword>
<dbReference type="EMBL" id="CM051397">
    <property type="protein sequence ID" value="KAJ4719549.1"/>
    <property type="molecule type" value="Genomic_DNA"/>
</dbReference>
<evidence type="ECO:0000313" key="2">
    <source>
        <dbReference type="Proteomes" id="UP001164539"/>
    </source>
</evidence>
<reference evidence="1 2" key="1">
    <citation type="journal article" date="2023" name="Science">
        <title>Complex scaffold remodeling in plant triterpene biosynthesis.</title>
        <authorList>
            <person name="De La Pena R."/>
            <person name="Hodgson H."/>
            <person name="Liu J.C."/>
            <person name="Stephenson M.J."/>
            <person name="Martin A.C."/>
            <person name="Owen C."/>
            <person name="Harkess A."/>
            <person name="Leebens-Mack J."/>
            <person name="Jimenez L.E."/>
            <person name="Osbourn A."/>
            <person name="Sattely E.S."/>
        </authorList>
    </citation>
    <scope>NUCLEOTIDE SEQUENCE [LARGE SCALE GENOMIC DNA]</scope>
    <source>
        <strain evidence="2">cv. JPN11</strain>
        <tissue evidence="1">Leaf</tissue>
    </source>
</reference>
<gene>
    <name evidence="1" type="ORF">OWV82_007514</name>
</gene>
<organism evidence="1 2">
    <name type="scientific">Melia azedarach</name>
    <name type="common">Chinaberry tree</name>
    <dbReference type="NCBI Taxonomy" id="155640"/>
    <lineage>
        <taxon>Eukaryota</taxon>
        <taxon>Viridiplantae</taxon>
        <taxon>Streptophyta</taxon>
        <taxon>Embryophyta</taxon>
        <taxon>Tracheophyta</taxon>
        <taxon>Spermatophyta</taxon>
        <taxon>Magnoliopsida</taxon>
        <taxon>eudicotyledons</taxon>
        <taxon>Gunneridae</taxon>
        <taxon>Pentapetalae</taxon>
        <taxon>rosids</taxon>
        <taxon>malvids</taxon>
        <taxon>Sapindales</taxon>
        <taxon>Meliaceae</taxon>
        <taxon>Melia</taxon>
    </lineage>
</organism>
<evidence type="ECO:0000313" key="1">
    <source>
        <dbReference type="EMBL" id="KAJ4719549.1"/>
    </source>
</evidence>
<proteinExistence type="predicted"/>
<sequence length="323" mass="36324">MYSAISWQVGRELVASGKEAEFAIRRRRALKRVDKELSRGNFKTALSLVKQLQRNPAGGLRGFGAVKQVPKRVTSLNELELDSKELLPLQSLLASVMESIERCNFFDSFDEAASDRVESLTEDESYGSLNEKDHSMCMQHEAGHFLVGYLLGVLPKGYNVPSIEALRQEESAVGSVQFIGFEFLKEIALARRLRRTYTAQGDGRVKHLSFFSAIMKTKRHTISSKTLSNFSCVILGGLVAEHIAFGHSEGHYADIDKLEYLFRWLGYKRSEVDSRVQWAALNTVLISFQHIEVRSRLAEAMSLGRSVGFCIDTIESALYGREM</sequence>
<dbReference type="Proteomes" id="UP001164539">
    <property type="component" value="Chromosome 4"/>
</dbReference>
<comment type="caution">
    <text evidence="1">The sequence shown here is derived from an EMBL/GenBank/DDBJ whole genome shotgun (WGS) entry which is preliminary data.</text>
</comment>
<accession>A0ACC1Y9A1</accession>
<name>A0ACC1Y9A1_MELAZ</name>